<dbReference type="EMBL" id="FONG01000003">
    <property type="protein sequence ID" value="SFE52312.1"/>
    <property type="molecule type" value="Genomic_DNA"/>
</dbReference>
<keyword evidence="2" id="KW-1185">Reference proteome</keyword>
<dbReference type="Proteomes" id="UP000199323">
    <property type="component" value="Unassembled WGS sequence"/>
</dbReference>
<evidence type="ECO:0000313" key="1">
    <source>
        <dbReference type="EMBL" id="SFE52312.1"/>
    </source>
</evidence>
<reference evidence="2" key="1">
    <citation type="submission" date="2016-10" db="EMBL/GenBank/DDBJ databases">
        <authorList>
            <person name="Varghese N."/>
            <person name="Submissions S."/>
        </authorList>
    </citation>
    <scope>NUCLEOTIDE SEQUENCE [LARGE SCALE GENOMIC DNA]</scope>
    <source>
        <strain evidence="2">CGMCC 4.3510</strain>
    </source>
</reference>
<evidence type="ECO:0000313" key="2">
    <source>
        <dbReference type="Proteomes" id="UP000199323"/>
    </source>
</evidence>
<accession>A0A1I2B7Y0</accession>
<name>A0A1I2B7Y0_9ACTN</name>
<sequence>MLRAMASGMPWPVSCFLKSSGGTCRQARTVLPRLFRALLAVEEAVKEMPDDAVLADHPDLPAIRRRVAAALVGRVPAS</sequence>
<organism evidence="1 2">
    <name type="scientific">Actinacidiphila alni</name>
    <dbReference type="NCBI Taxonomy" id="380248"/>
    <lineage>
        <taxon>Bacteria</taxon>
        <taxon>Bacillati</taxon>
        <taxon>Actinomycetota</taxon>
        <taxon>Actinomycetes</taxon>
        <taxon>Kitasatosporales</taxon>
        <taxon>Streptomycetaceae</taxon>
        <taxon>Actinacidiphila</taxon>
    </lineage>
</organism>
<proteinExistence type="predicted"/>
<gene>
    <name evidence="1" type="ORF">SAMN05216251_103391</name>
</gene>
<dbReference type="RefSeq" id="WP_093712582.1">
    <property type="nucleotide sequence ID" value="NZ_FONG01000003.1"/>
</dbReference>
<dbReference type="AlphaFoldDB" id="A0A1I2B7Y0"/>
<protein>
    <submittedName>
        <fullName evidence="1">Uncharacterized protein</fullName>
    </submittedName>
</protein>
<dbReference type="OrthoDB" id="7186128at2"/>